<reference evidence="1 2" key="1">
    <citation type="submission" date="2016-10" db="EMBL/GenBank/DDBJ databases">
        <authorList>
            <person name="de Groot N.N."/>
        </authorList>
    </citation>
    <scope>NUCLEOTIDE SEQUENCE [LARGE SCALE GENOMIC DNA]</scope>
    <source>
        <strain evidence="1 2">Vu-144</strain>
    </source>
</reference>
<dbReference type="InterPro" id="IPR011990">
    <property type="entry name" value="TPR-like_helical_dom_sf"/>
</dbReference>
<dbReference type="Gene3D" id="1.25.40.390">
    <property type="match status" value="1"/>
</dbReference>
<accession>A0A1H3VJM1</accession>
<organism evidence="1 2">
    <name type="scientific">Arachidicoccus rhizosphaerae</name>
    <dbReference type="NCBI Taxonomy" id="551991"/>
    <lineage>
        <taxon>Bacteria</taxon>
        <taxon>Pseudomonadati</taxon>
        <taxon>Bacteroidota</taxon>
        <taxon>Chitinophagia</taxon>
        <taxon>Chitinophagales</taxon>
        <taxon>Chitinophagaceae</taxon>
        <taxon>Arachidicoccus</taxon>
    </lineage>
</organism>
<sequence length="467" mass="51818">MTYSCSKDFGSMNDDTKSPITAIPEAVFTNAQKEYVDLMATPNVNTNIFELITQYWAETQYPQESQYELTERNIPRNWWSTLYRNVLANVLDAEKGIAAEVTPLPEDVKVQTNSLAICKILYVKAYSDLVVTFGDIPYTDAVNIDETTTPKYDDQKDVLYALIDTLDQALGSLDADYESTMGDQDLFYQGDVAKWIKLGNSIKLYLGLLIADVDPSKAATMVSAASPLAMSSSDDNATLYYLTATPNTNPIWVNLVQGGRDDFIPTTTLVDAMENLDDPRMDIYFANKIDGKYLGGTPGTGNVYGTHSHPGDGLKATDFPFTVFDYAQVEFLRAEAVERGIAVGGTAESHYNNAVTASILQWGGTAAQAATYLKQPSVAYSTATGNWKEKIGIQSWIHFYLRGFDSWTQQRKLDYPKLEAPQLAVSGYPVRYTYPQNEYTLNEDNVEAAASKIGGDKVETKLFWDKN</sequence>
<evidence type="ECO:0000313" key="1">
    <source>
        <dbReference type="EMBL" id="SDZ74987.1"/>
    </source>
</evidence>
<dbReference type="STRING" id="551991.SAMN05192529_101210"/>
<name>A0A1H3VJM1_9BACT</name>
<dbReference type="Pfam" id="PF12771">
    <property type="entry name" value="SusD-like_2"/>
    <property type="match status" value="1"/>
</dbReference>
<evidence type="ECO:0000313" key="2">
    <source>
        <dbReference type="Proteomes" id="UP000199041"/>
    </source>
</evidence>
<gene>
    <name evidence="1" type="ORF">SAMN05192529_101210</name>
</gene>
<proteinExistence type="predicted"/>
<protein>
    <submittedName>
        <fullName evidence="1">Starch-binding associating with outer membrane</fullName>
    </submittedName>
</protein>
<dbReference type="EMBL" id="FNQY01000001">
    <property type="protein sequence ID" value="SDZ74987.1"/>
    <property type="molecule type" value="Genomic_DNA"/>
</dbReference>
<dbReference type="SUPFAM" id="SSF48452">
    <property type="entry name" value="TPR-like"/>
    <property type="match status" value="1"/>
</dbReference>
<dbReference type="InterPro" id="IPR041662">
    <property type="entry name" value="SusD-like_2"/>
</dbReference>
<keyword evidence="2" id="KW-1185">Reference proteome</keyword>
<dbReference type="Proteomes" id="UP000199041">
    <property type="component" value="Unassembled WGS sequence"/>
</dbReference>
<dbReference type="AlphaFoldDB" id="A0A1H3VJM1"/>